<evidence type="ECO:0000256" key="7">
    <source>
        <dbReference type="ARBA" id="ARBA00023010"/>
    </source>
</evidence>
<proteinExistence type="inferred from homology"/>
<evidence type="ECO:0000256" key="6">
    <source>
        <dbReference type="ARBA" id="ARBA00022989"/>
    </source>
</evidence>
<evidence type="ECO:0000256" key="9">
    <source>
        <dbReference type="HAMAP-Rule" id="MF_01463"/>
    </source>
</evidence>
<comment type="caution">
    <text evidence="9">Lacks conserved residue(s) required for the propagation of feature annotation.</text>
</comment>
<dbReference type="InterPro" id="IPR005791">
    <property type="entry name" value="SecD"/>
</dbReference>
<evidence type="ECO:0000256" key="8">
    <source>
        <dbReference type="ARBA" id="ARBA00023136"/>
    </source>
</evidence>
<organism evidence="13 14">
    <name type="scientific">Paenibacillus rhizosphaerae</name>
    <dbReference type="NCBI Taxonomy" id="297318"/>
    <lineage>
        <taxon>Bacteria</taxon>
        <taxon>Bacillati</taxon>
        <taxon>Bacillota</taxon>
        <taxon>Bacilli</taxon>
        <taxon>Bacillales</taxon>
        <taxon>Paenibacillaceae</taxon>
        <taxon>Paenibacillus</taxon>
    </lineage>
</organism>
<dbReference type="InterPro" id="IPR055344">
    <property type="entry name" value="SecD_SecF_C_bact"/>
</dbReference>
<dbReference type="AlphaFoldDB" id="A0A1R1DX95"/>
<keyword evidence="7 9" id="KW-0811">Translocation</keyword>
<dbReference type="PANTHER" id="PTHR30081:SF1">
    <property type="entry name" value="PROTEIN TRANSLOCASE SUBUNIT SECD"/>
    <property type="match status" value="1"/>
</dbReference>
<comment type="caution">
    <text evidence="13">The sequence shown here is derived from an EMBL/GenBank/DDBJ whole genome shotgun (WGS) entry which is preliminary data.</text>
</comment>
<dbReference type="HAMAP" id="MF_01463_B">
    <property type="entry name" value="SecD_B"/>
    <property type="match status" value="1"/>
</dbReference>
<dbReference type="PRINTS" id="PR00702">
    <property type="entry name" value="ACRIFLAVINRP"/>
</dbReference>
<dbReference type="Gene3D" id="3.30.70.3400">
    <property type="match status" value="1"/>
</dbReference>
<evidence type="ECO:0000259" key="12">
    <source>
        <dbReference type="Pfam" id="PF22599"/>
    </source>
</evidence>
<comment type="subunit">
    <text evidence="9">Forms a complex with SecF. Part of the essential Sec protein translocation apparatus which comprises SecA, SecYEG and auxiliary proteins SecDF. Other proteins may also be involved.</text>
</comment>
<evidence type="ECO:0000313" key="14">
    <source>
        <dbReference type="Proteomes" id="UP000187172"/>
    </source>
</evidence>
<dbReference type="RefSeq" id="WP_076176985.1">
    <property type="nucleotide sequence ID" value="NZ_MRTP01000027.1"/>
</dbReference>
<evidence type="ECO:0000256" key="1">
    <source>
        <dbReference type="ARBA" id="ARBA00004651"/>
    </source>
</evidence>
<dbReference type="STRING" id="297318.BK138_34880"/>
<feature type="transmembrane region" description="Helical" evidence="9">
    <location>
        <begin position="256"/>
        <end position="274"/>
    </location>
</feature>
<dbReference type="GO" id="GO:0006605">
    <property type="term" value="P:protein targeting"/>
    <property type="evidence" value="ECO:0007669"/>
    <property type="project" value="UniProtKB-UniRule"/>
</dbReference>
<dbReference type="InterPro" id="IPR054384">
    <property type="entry name" value="SecDF_P1_head"/>
</dbReference>
<gene>
    <name evidence="9" type="primary">secD</name>
    <name evidence="13" type="ORF">BK138_34880</name>
</gene>
<dbReference type="Pfam" id="PF21760">
    <property type="entry name" value="SecD_1st"/>
    <property type="match status" value="1"/>
</dbReference>
<evidence type="ECO:0000256" key="4">
    <source>
        <dbReference type="ARBA" id="ARBA00022692"/>
    </source>
</evidence>
<dbReference type="Gene3D" id="1.20.1640.10">
    <property type="entry name" value="Multidrug efflux transporter AcrB transmembrane domain"/>
    <property type="match status" value="1"/>
</dbReference>
<dbReference type="EMBL" id="MRTP01000027">
    <property type="protein sequence ID" value="OMF44214.1"/>
    <property type="molecule type" value="Genomic_DNA"/>
</dbReference>
<evidence type="ECO:0000259" key="11">
    <source>
        <dbReference type="Pfam" id="PF21760"/>
    </source>
</evidence>
<dbReference type="Pfam" id="PF02355">
    <property type="entry name" value="SecD_SecF_C"/>
    <property type="match status" value="1"/>
</dbReference>
<accession>A0A1R1DX95</accession>
<dbReference type="PANTHER" id="PTHR30081">
    <property type="entry name" value="PROTEIN-EXPORT MEMBRANE PROTEIN SEC"/>
    <property type="match status" value="1"/>
</dbReference>
<keyword evidence="6 9" id="KW-1133">Transmembrane helix</keyword>
<dbReference type="Proteomes" id="UP000187172">
    <property type="component" value="Unassembled WGS sequence"/>
</dbReference>
<feature type="transmembrane region" description="Helical" evidence="9">
    <location>
        <begin position="379"/>
        <end position="406"/>
    </location>
</feature>
<keyword evidence="2 9" id="KW-0813">Transport</keyword>
<keyword evidence="3 9" id="KW-1003">Cell membrane</keyword>
<name>A0A1R1DX95_9BACL</name>
<keyword evidence="8 9" id="KW-0472">Membrane</keyword>
<feature type="domain" description="Protein translocase subunit SecDF P1" evidence="11">
    <location>
        <begin position="62"/>
        <end position="117"/>
    </location>
</feature>
<dbReference type="FunFam" id="1.20.1640.10:FF:000004">
    <property type="entry name" value="Protein translocase subunit SecD"/>
    <property type="match status" value="1"/>
</dbReference>
<evidence type="ECO:0000313" key="13">
    <source>
        <dbReference type="EMBL" id="OMF44214.1"/>
    </source>
</evidence>
<feature type="transmembrane region" description="Helical" evidence="9">
    <location>
        <begin position="354"/>
        <end position="373"/>
    </location>
</feature>
<feature type="domain" description="SecDF P1 head subdomain" evidence="12">
    <location>
        <begin position="150"/>
        <end position="232"/>
    </location>
</feature>
<dbReference type="InterPro" id="IPR022813">
    <property type="entry name" value="SecD/SecF_arch_bac"/>
</dbReference>
<keyword evidence="14" id="KW-1185">Reference proteome</keyword>
<feature type="transmembrane region" description="Helical" evidence="9">
    <location>
        <begin position="279"/>
        <end position="299"/>
    </location>
</feature>
<keyword evidence="5 9" id="KW-0653">Protein transport</keyword>
<dbReference type="NCBIfam" id="TIGR00916">
    <property type="entry name" value="2A0604s01"/>
    <property type="match status" value="1"/>
</dbReference>
<protein>
    <recommendedName>
        <fullName evidence="9">Protein translocase subunit SecD</fullName>
    </recommendedName>
</protein>
<keyword evidence="4 9" id="KW-0812">Transmembrane</keyword>
<reference evidence="13 14" key="1">
    <citation type="submission" date="2016-11" db="EMBL/GenBank/DDBJ databases">
        <title>Paenibacillus species isolates.</title>
        <authorList>
            <person name="Beno S.M."/>
        </authorList>
    </citation>
    <scope>NUCLEOTIDE SEQUENCE [LARGE SCALE GENOMIC DNA]</scope>
    <source>
        <strain evidence="13 14">FSL R5-0378</strain>
    </source>
</reference>
<dbReference type="Gene3D" id="3.30.1360.200">
    <property type="match status" value="1"/>
</dbReference>
<evidence type="ECO:0000256" key="3">
    <source>
        <dbReference type="ARBA" id="ARBA00022475"/>
    </source>
</evidence>
<dbReference type="SUPFAM" id="SSF82866">
    <property type="entry name" value="Multidrug efflux transporter AcrB transmembrane domain"/>
    <property type="match status" value="1"/>
</dbReference>
<comment type="similarity">
    <text evidence="9">Belongs to the SecD/SecF family. SecD subfamily.</text>
</comment>
<feature type="transmembrane region" description="Helical" evidence="9">
    <location>
        <begin position="305"/>
        <end position="324"/>
    </location>
</feature>
<dbReference type="InterPro" id="IPR048634">
    <property type="entry name" value="SecD_SecF_C"/>
</dbReference>
<comment type="function">
    <text evidence="9">Part of the Sec protein translocase complex. Interacts with the SecYEG preprotein conducting channel. SecDF uses the proton motive force (PMF) to complete protein translocation after the ATP-dependent function of SecA.</text>
</comment>
<feature type="domain" description="Protein export membrane protein SecD/SecF C-terminal" evidence="10">
    <location>
        <begin position="238"/>
        <end position="405"/>
    </location>
</feature>
<comment type="subcellular location">
    <subcellularLocation>
        <location evidence="1 9">Cell membrane</location>
        <topology evidence="1 9">Multi-pass membrane protein</topology>
    </subcellularLocation>
</comment>
<evidence type="ECO:0000256" key="5">
    <source>
        <dbReference type="ARBA" id="ARBA00022927"/>
    </source>
</evidence>
<dbReference type="Pfam" id="PF22599">
    <property type="entry name" value="SecDF_P1_head"/>
    <property type="match status" value="1"/>
</dbReference>
<evidence type="ECO:0000256" key="2">
    <source>
        <dbReference type="ARBA" id="ARBA00022448"/>
    </source>
</evidence>
<dbReference type="NCBIfam" id="TIGR01129">
    <property type="entry name" value="secD"/>
    <property type="match status" value="1"/>
</dbReference>
<sequence length="427" mass="46430">MKRIVTFIIVVLVSIAVMAGTSPALLDNVRLGLDLKGGFEILYEAQPLEQGQKITRESLIRTAESLEKRANALGTSEPEVTTEGTNRIRLKIAGVTNEAEVRKKMKEPASLTFRSADGCKTPEAGKDGTVDPKDLYCKIELIGSDFVENGAQVGYNQLNQPQIDIKVKDKKKFADVTKRLLGKELAIFLDDTLLSAPTVQQELTDGKASITGNYTIDEANQIRDTINLGALPLKLTEKYSQSVGATLGMQSLHKTIEAGIIASILILIFMIGMYRLPGVIASFGLIAHTWLLILVFVWADFTLTLPGIAAFILGIGMAVDANIITNERIREEMRNGKSVMSAVKAGNKSSFRTILDSNITTIIVGAVMFAFGTGAVKGFALVLIVEIVLSILTNVYFTHYLLNLLVKAGVLKKPKQFGVKESDIRAL</sequence>
<dbReference type="GO" id="GO:0043952">
    <property type="term" value="P:protein transport by the Sec complex"/>
    <property type="evidence" value="ECO:0007669"/>
    <property type="project" value="UniProtKB-UniRule"/>
</dbReference>
<dbReference type="GO" id="GO:0065002">
    <property type="term" value="P:intracellular protein transmembrane transport"/>
    <property type="evidence" value="ECO:0007669"/>
    <property type="project" value="UniProtKB-UniRule"/>
</dbReference>
<evidence type="ECO:0000259" key="10">
    <source>
        <dbReference type="Pfam" id="PF02355"/>
    </source>
</evidence>
<dbReference type="InterPro" id="IPR048631">
    <property type="entry name" value="SecD_1st"/>
</dbReference>
<dbReference type="InterPro" id="IPR001036">
    <property type="entry name" value="Acrflvin-R"/>
</dbReference>
<dbReference type="GO" id="GO:0015450">
    <property type="term" value="F:protein-transporting ATPase activity"/>
    <property type="evidence" value="ECO:0007669"/>
    <property type="project" value="InterPro"/>
</dbReference>
<dbReference type="GO" id="GO:0005886">
    <property type="term" value="C:plasma membrane"/>
    <property type="evidence" value="ECO:0007669"/>
    <property type="project" value="UniProtKB-SubCell"/>
</dbReference>